<protein>
    <submittedName>
        <fullName evidence="3">Uncharacterized protein</fullName>
    </submittedName>
</protein>
<dbReference type="GO" id="GO:0000785">
    <property type="term" value="C:chromatin"/>
    <property type="evidence" value="ECO:0007669"/>
    <property type="project" value="TreeGrafter"/>
</dbReference>
<feature type="compositionally biased region" description="Basic and acidic residues" evidence="2">
    <location>
        <begin position="468"/>
        <end position="485"/>
    </location>
</feature>
<feature type="coiled-coil region" evidence="1">
    <location>
        <begin position="608"/>
        <end position="677"/>
    </location>
</feature>
<dbReference type="GO" id="GO:0000793">
    <property type="term" value="C:condensed chromosome"/>
    <property type="evidence" value="ECO:0007669"/>
    <property type="project" value="TreeGrafter"/>
</dbReference>
<dbReference type="Proteomes" id="UP001049176">
    <property type="component" value="Chromosome 1"/>
</dbReference>
<dbReference type="EMBL" id="CM032181">
    <property type="protein sequence ID" value="KAG7099719.1"/>
    <property type="molecule type" value="Genomic_DNA"/>
</dbReference>
<feature type="coiled-coil region" evidence="1">
    <location>
        <begin position="92"/>
        <end position="155"/>
    </location>
</feature>
<evidence type="ECO:0000313" key="3">
    <source>
        <dbReference type="EMBL" id="KAG7099719.1"/>
    </source>
</evidence>
<organism evidence="3 4">
    <name type="scientific">Marasmius oreades</name>
    <name type="common">fairy-ring Marasmius</name>
    <dbReference type="NCBI Taxonomy" id="181124"/>
    <lineage>
        <taxon>Eukaryota</taxon>
        <taxon>Fungi</taxon>
        <taxon>Dikarya</taxon>
        <taxon>Basidiomycota</taxon>
        <taxon>Agaricomycotina</taxon>
        <taxon>Agaricomycetes</taxon>
        <taxon>Agaricomycetidae</taxon>
        <taxon>Agaricales</taxon>
        <taxon>Marasmiineae</taxon>
        <taxon>Marasmiaceae</taxon>
        <taxon>Marasmius</taxon>
    </lineage>
</organism>
<feature type="coiled-coil region" evidence="1">
    <location>
        <begin position="304"/>
        <end position="391"/>
    </location>
</feature>
<dbReference type="PANTHER" id="PTHR43941">
    <property type="entry name" value="STRUCTURAL MAINTENANCE OF CHROMOSOMES PROTEIN 2"/>
    <property type="match status" value="1"/>
</dbReference>
<feature type="compositionally biased region" description="Low complexity" evidence="2">
    <location>
        <begin position="1194"/>
        <end position="1203"/>
    </location>
</feature>
<feature type="compositionally biased region" description="Basic and acidic residues" evidence="2">
    <location>
        <begin position="1332"/>
        <end position="1341"/>
    </location>
</feature>
<keyword evidence="4" id="KW-1185">Reference proteome</keyword>
<proteinExistence type="predicted"/>
<evidence type="ECO:0000256" key="2">
    <source>
        <dbReference type="SAM" id="MobiDB-lite"/>
    </source>
</evidence>
<feature type="compositionally biased region" description="Polar residues" evidence="2">
    <location>
        <begin position="1232"/>
        <end position="1241"/>
    </location>
</feature>
<dbReference type="Gene3D" id="1.20.5.1160">
    <property type="entry name" value="Vasodilator-stimulated phosphoprotein"/>
    <property type="match status" value="1"/>
</dbReference>
<dbReference type="GO" id="GO:0003682">
    <property type="term" value="F:chromatin binding"/>
    <property type="evidence" value="ECO:0007669"/>
    <property type="project" value="TreeGrafter"/>
</dbReference>
<feature type="compositionally biased region" description="Polar residues" evidence="2">
    <location>
        <begin position="1251"/>
        <end position="1264"/>
    </location>
</feature>
<feature type="region of interest" description="Disordered" evidence="2">
    <location>
        <begin position="1193"/>
        <end position="1345"/>
    </location>
</feature>
<feature type="region of interest" description="Disordered" evidence="2">
    <location>
        <begin position="463"/>
        <end position="492"/>
    </location>
</feature>
<dbReference type="GeneID" id="66070613"/>
<evidence type="ECO:0000256" key="1">
    <source>
        <dbReference type="SAM" id="Coils"/>
    </source>
</evidence>
<dbReference type="OrthoDB" id="10255344at2759"/>
<reference evidence="3" key="1">
    <citation type="journal article" date="2021" name="Genome Biol. Evol.">
        <title>The assembled and annotated genome of the fairy-ring fungus Marasmius oreades.</title>
        <authorList>
            <person name="Hiltunen M."/>
            <person name="Ament-Velasquez S.L."/>
            <person name="Johannesson H."/>
        </authorList>
    </citation>
    <scope>NUCLEOTIDE SEQUENCE</scope>
    <source>
        <strain evidence="3">03SP1</strain>
    </source>
</reference>
<dbReference type="PANTHER" id="PTHR43941:SF1">
    <property type="entry name" value="STRUCTURAL MAINTENANCE OF CHROMOSOMES PROTEIN 2"/>
    <property type="match status" value="1"/>
</dbReference>
<feature type="region of interest" description="Disordered" evidence="2">
    <location>
        <begin position="1391"/>
        <end position="1428"/>
    </location>
</feature>
<feature type="coiled-coil region" evidence="1">
    <location>
        <begin position="528"/>
        <end position="569"/>
    </location>
</feature>
<dbReference type="GO" id="GO:0007076">
    <property type="term" value="P:mitotic chromosome condensation"/>
    <property type="evidence" value="ECO:0007669"/>
    <property type="project" value="TreeGrafter"/>
</dbReference>
<feature type="coiled-coil region" evidence="1">
    <location>
        <begin position="190"/>
        <end position="276"/>
    </location>
</feature>
<keyword evidence="1" id="KW-0175">Coiled coil</keyword>
<evidence type="ECO:0000313" key="4">
    <source>
        <dbReference type="Proteomes" id="UP001049176"/>
    </source>
</evidence>
<sequence>MSLHTLGQNDVTEEMQAVKDRLGSKDAQIAAQQSQLLKKAAELDEIKVSFGDALRKLNEETQRVLRLETDLTKCSEDLRNEQIASENNRTVLKLAQEKMREKEMQVRQLESTLESFSYTSASEANSRAAKAEREKGVLEARIRELEANLRQLISTPVTPGRQQGLRRSSSLSNIRIISLETQLNELRVSVARKDEDVTAATKKLENAQRDLVRADNALIALEAKNKKQVQELEDILEEKEAELEYLKTADVGQGREEELIKRIEEDEAKIVALERLVGEAHEVPSLRDRLARTEHRLREETFKVEGSEGQNATLTQEREEAMERLEIAQRRIEELEASLRAQKEQMQVERASTQIPDEHAIEGTARLLSAVERLRAERDDLRRDVEFIQMEHKFKVAALEAHIATISTSSKHSSDAFTDRLRDRDGQIARLGKGMVALSIVNQDLHSSLSLAERTLPLSRNNAVASSLEEKPKSAEEQLSSREDPVTESDDLVSQLESESQGWKVKLDSAIAAHEETKADLLRVDAELTEVISERDSLSLQVENLTNDLESANRELEEAEKRYSSLQFHQLNNMSSTEANSALKTQITELEGRVLRRNELIGIQQHDIKRMETNLRLQEERLNELTAEMETLASEKEAMVEDCAAARDARDDVLSRVEQLEDELEKLEAQLEEKDHSIHSLIHVTFDTAACWRGKMRLAEVRRASMDARLQAVVQEHEQAMQRVKELELDVEKAKERLQASESNAIAGTTAREEYEQRILSIRASDEKKQSEIEQLQNRLCSLQATIAEKEASHHTIIEELRSLVAQKDALLAANDLEGELVQLKMKHVEELGRLQSQLVETTSTLEEAKARHAAAELELEGKLSESLRSRETMENRLADLSNELAQSRQAERDLALVNEEQVEKIRQLDVEVSETKDKLQELKQFGAAAEVSFRATIDDLTKERDELEVELGNIKNEMEEARVQLEEECRNSMRVTEEVSKLGVRLQEEVEVRARLEAAHRQRVKSLNDQVEQMESKVDEVERKYSAAVGQLKDAQGELELLQEEKHTLQCDMTALEAQIQRAKTYDRYQESQLKESERKILNLEAELEKTRNGLAAVEKAHNAAEMKLNMQNAHQKRVDQELAALKARPDLEQALAELEERNDEMEELLKRKCAEIEQNDDRVIEMLKENKKLMTKVESLTRKVQNLQTKLAAAKASAASPPEKPEKRDSGNSPITTAVRSPPVPIPHSRSFTTLSGTVVSPPGPESVEGTNTQNRGRTLSVASILRPRSPDKNVFSIPVFRGSSSPKRRSTEVDNPPPPVTGSRKRSAPEDFETSDNIPAQVFTADSLPESRETKETSTPRVRRVLSNIQSGFTPVRHRTTTDAAPPPSTVFAAKDPAPRAISIAVPSVSSTPVDSRAPKRGTGWLGKIRGASSHPGRQFGDGVS</sequence>
<dbReference type="KEGG" id="more:E1B28_001537"/>
<dbReference type="GO" id="GO:0000796">
    <property type="term" value="C:condensin complex"/>
    <property type="evidence" value="ECO:0007669"/>
    <property type="project" value="TreeGrafter"/>
</dbReference>
<comment type="caution">
    <text evidence="3">The sequence shown here is derived from an EMBL/GenBank/DDBJ whole genome shotgun (WGS) entry which is preliminary data.</text>
</comment>
<feature type="coiled-coil region" evidence="1">
    <location>
        <begin position="710"/>
        <end position="744"/>
    </location>
</feature>
<dbReference type="SUPFAM" id="SSF90257">
    <property type="entry name" value="Myosin rod fragments"/>
    <property type="match status" value="1"/>
</dbReference>
<gene>
    <name evidence="3" type="ORF">E1B28_001537</name>
</gene>
<dbReference type="RefSeq" id="XP_043016189.1">
    <property type="nucleotide sequence ID" value="XM_043147480.1"/>
</dbReference>
<accession>A0A9P8AFJ0</accession>
<name>A0A9P8AFJ0_9AGAR</name>
<feature type="coiled-coil region" evidence="1">
    <location>
        <begin position="832"/>
        <end position="1102"/>
    </location>
</feature>